<dbReference type="PROSITE" id="PS50887">
    <property type="entry name" value="GGDEF"/>
    <property type="match status" value="1"/>
</dbReference>
<dbReference type="CDD" id="cd12915">
    <property type="entry name" value="PDC2_DGC_like"/>
    <property type="match status" value="1"/>
</dbReference>
<dbReference type="Pfam" id="PF00990">
    <property type="entry name" value="GGDEF"/>
    <property type="match status" value="1"/>
</dbReference>
<evidence type="ECO:0000256" key="2">
    <source>
        <dbReference type="ARBA" id="ARBA00034247"/>
    </source>
</evidence>
<keyword evidence="4" id="KW-0812">Transmembrane</keyword>
<comment type="caution">
    <text evidence="6">The sequence shown here is derived from an EMBL/GenBank/DDBJ whole genome shotgun (WGS) entry which is preliminary data.</text>
</comment>
<reference evidence="6 7" key="1">
    <citation type="journal article" date="2024" name="Chem. Sci.">
        <title>Discovery of megapolipeptins by genome mining of a Burkholderiales bacteria collection.</title>
        <authorList>
            <person name="Paulo B.S."/>
            <person name="Recchia M.J.J."/>
            <person name="Lee S."/>
            <person name="Fergusson C.H."/>
            <person name="Romanowski S.B."/>
            <person name="Hernandez A."/>
            <person name="Krull N."/>
            <person name="Liu D.Y."/>
            <person name="Cavanagh H."/>
            <person name="Bos A."/>
            <person name="Gray C.A."/>
            <person name="Murphy B.T."/>
            <person name="Linington R.G."/>
            <person name="Eustaquio A.S."/>
        </authorList>
    </citation>
    <scope>NUCLEOTIDE SEQUENCE [LARGE SCALE GENOMIC DNA]</scope>
    <source>
        <strain evidence="6 7">RL21-008-BIB-A</strain>
    </source>
</reference>
<dbReference type="Proteomes" id="UP001629246">
    <property type="component" value="Unassembled WGS sequence"/>
</dbReference>
<dbReference type="InterPro" id="IPR054327">
    <property type="entry name" value="His-kinase-like_sensor"/>
</dbReference>
<dbReference type="SUPFAM" id="SSF55073">
    <property type="entry name" value="Nucleotide cyclase"/>
    <property type="match status" value="1"/>
</dbReference>
<evidence type="ECO:0000313" key="7">
    <source>
        <dbReference type="Proteomes" id="UP001629246"/>
    </source>
</evidence>
<feature type="domain" description="GGDEF" evidence="5">
    <location>
        <begin position="379"/>
        <end position="516"/>
    </location>
</feature>
<protein>
    <recommendedName>
        <fullName evidence="1">diguanylate cyclase</fullName>
        <ecNumber evidence="1">2.7.7.65</ecNumber>
    </recommendedName>
</protein>
<proteinExistence type="predicted"/>
<dbReference type="PANTHER" id="PTHR45138:SF9">
    <property type="entry name" value="DIGUANYLATE CYCLASE DGCM-RELATED"/>
    <property type="match status" value="1"/>
</dbReference>
<dbReference type="SMART" id="SM00267">
    <property type="entry name" value="GGDEF"/>
    <property type="match status" value="1"/>
</dbReference>
<dbReference type="CDD" id="cd01949">
    <property type="entry name" value="GGDEF"/>
    <property type="match status" value="1"/>
</dbReference>
<keyword evidence="3" id="KW-0175">Coiled coil</keyword>
<feature type="transmembrane region" description="Helical" evidence="4">
    <location>
        <begin position="20"/>
        <end position="40"/>
    </location>
</feature>
<evidence type="ECO:0000256" key="3">
    <source>
        <dbReference type="SAM" id="Coils"/>
    </source>
</evidence>
<evidence type="ECO:0000256" key="4">
    <source>
        <dbReference type="SAM" id="Phobius"/>
    </source>
</evidence>
<dbReference type="RefSeq" id="WP_408154029.1">
    <property type="nucleotide sequence ID" value="NZ_JAQQFM010000001.1"/>
</dbReference>
<organism evidence="6 7">
    <name type="scientific">Herbaspirillum lusitanum</name>
    <dbReference type="NCBI Taxonomy" id="213312"/>
    <lineage>
        <taxon>Bacteria</taxon>
        <taxon>Pseudomonadati</taxon>
        <taxon>Pseudomonadota</taxon>
        <taxon>Betaproteobacteria</taxon>
        <taxon>Burkholderiales</taxon>
        <taxon>Oxalobacteraceae</taxon>
        <taxon>Herbaspirillum</taxon>
    </lineage>
</organism>
<comment type="catalytic activity">
    <reaction evidence="2">
        <text>2 GTP = 3',3'-c-di-GMP + 2 diphosphate</text>
        <dbReference type="Rhea" id="RHEA:24898"/>
        <dbReference type="ChEBI" id="CHEBI:33019"/>
        <dbReference type="ChEBI" id="CHEBI:37565"/>
        <dbReference type="ChEBI" id="CHEBI:58805"/>
        <dbReference type="EC" id="2.7.7.65"/>
    </reaction>
</comment>
<dbReference type="NCBIfam" id="TIGR00254">
    <property type="entry name" value="GGDEF"/>
    <property type="match status" value="1"/>
</dbReference>
<dbReference type="Gene3D" id="3.30.450.20">
    <property type="entry name" value="PAS domain"/>
    <property type="match status" value="2"/>
</dbReference>
<dbReference type="EC" id="2.7.7.65" evidence="1"/>
<dbReference type="Gene3D" id="3.30.70.270">
    <property type="match status" value="1"/>
</dbReference>
<accession>A0ABW9A217</accession>
<name>A0ABW9A217_9BURK</name>
<dbReference type="Pfam" id="PF22588">
    <property type="entry name" value="dCache_1_like"/>
    <property type="match status" value="1"/>
</dbReference>
<feature type="transmembrane region" description="Helical" evidence="4">
    <location>
        <begin position="298"/>
        <end position="318"/>
    </location>
</feature>
<keyword evidence="4" id="KW-1133">Transmembrane helix</keyword>
<dbReference type="EMBL" id="JAQQFM010000001">
    <property type="protein sequence ID" value="MFL9922908.1"/>
    <property type="molecule type" value="Genomic_DNA"/>
</dbReference>
<feature type="coiled-coil region" evidence="3">
    <location>
        <begin position="324"/>
        <end position="351"/>
    </location>
</feature>
<dbReference type="InterPro" id="IPR029787">
    <property type="entry name" value="Nucleotide_cyclase"/>
</dbReference>
<evidence type="ECO:0000259" key="5">
    <source>
        <dbReference type="PROSITE" id="PS50887"/>
    </source>
</evidence>
<dbReference type="InterPro" id="IPR050469">
    <property type="entry name" value="Diguanylate_Cyclase"/>
</dbReference>
<dbReference type="InterPro" id="IPR043128">
    <property type="entry name" value="Rev_trsase/Diguanyl_cyclase"/>
</dbReference>
<keyword evidence="4" id="KW-0472">Membrane</keyword>
<evidence type="ECO:0000256" key="1">
    <source>
        <dbReference type="ARBA" id="ARBA00012528"/>
    </source>
</evidence>
<evidence type="ECO:0000313" key="6">
    <source>
        <dbReference type="EMBL" id="MFL9922908.1"/>
    </source>
</evidence>
<dbReference type="CDD" id="cd12914">
    <property type="entry name" value="PDC1_DGC_like"/>
    <property type="match status" value="1"/>
</dbReference>
<gene>
    <name evidence="6" type="ORF">PQR62_01430</name>
</gene>
<keyword evidence="7" id="KW-1185">Reference proteome</keyword>
<dbReference type="InterPro" id="IPR000160">
    <property type="entry name" value="GGDEF_dom"/>
</dbReference>
<sequence>MSQQQELPDNWNDKTYSVSALAKIFVILVCVIIIGIDGWISWNARKSDLRDAEVTTGNISKALAQHANDAIQGADAILLSVADQVSDAGIGTERIAQMTPALKRLVAKSPQLHGLFIYDADGKWIVNSMGALPPQANNADREYFKYHQTHEDLEMHLGPPVHSRATNDWIITASRRLNLPDGSFGGVALATIDINYFRRFYDGFDIGDSGAIVLALADGTILTRRPFEDKFIAYDMSGSRIFRNYLPQSPIGTRLERSTLDNVERLYSYRRLEKYPLVVIVALSENEILAAWRHESIIYAIGVAILLVLICVFGFRLIKQINLRLLAEKEAIKARDALQQLNQTLEKLAHQDGLTGLANRRHFDLALNEEFSRATRNASALSLVMLDVDCFKQYNDIYGHQAGDECLRRIGKVIKGVEQRPGDLAARYGGEELALLLPSTDVEGAVKVAEKICTEIHALGITHAGNPNGVVTISAGVNSLLLARQELNAQQLLKGADEALYAAKNNGRNRVCAAALGST</sequence>
<dbReference type="PANTHER" id="PTHR45138">
    <property type="entry name" value="REGULATORY COMPONENTS OF SENSORY TRANSDUCTION SYSTEM"/>
    <property type="match status" value="1"/>
</dbReference>